<feature type="domain" description="CBM20" evidence="12">
    <location>
        <begin position="295"/>
        <end position="401"/>
    </location>
</feature>
<dbReference type="InterPro" id="IPR004302">
    <property type="entry name" value="Cellulose/chitin-bd_N"/>
</dbReference>
<evidence type="ECO:0000256" key="5">
    <source>
        <dbReference type="ARBA" id="ARBA00023157"/>
    </source>
</evidence>
<keyword evidence="8" id="KW-0624">Polysaccharide degradation</keyword>
<feature type="region of interest" description="Disordered" evidence="10">
    <location>
        <begin position="259"/>
        <end position="284"/>
    </location>
</feature>
<comment type="similarity">
    <text evidence="9">Belongs to the polysaccharide monooxygenase AA13 family.</text>
</comment>
<dbReference type="PANTHER" id="PTHR36575:SF2">
    <property type="entry name" value="CHITIN-BINDING TYPE-4 DOMAIN-CONTAINING PROTEIN-RELATED"/>
    <property type="match status" value="1"/>
</dbReference>
<evidence type="ECO:0000256" key="3">
    <source>
        <dbReference type="ARBA" id="ARBA00022729"/>
    </source>
</evidence>
<proteinExistence type="inferred from homology"/>
<dbReference type="InterPro" id="IPR002044">
    <property type="entry name" value="CBM20"/>
</dbReference>
<dbReference type="InterPro" id="IPR052282">
    <property type="entry name" value="Starch-active_LPMO"/>
</dbReference>
<gene>
    <name evidence="13" type="ORF">GMOD_00009205</name>
</gene>
<sequence length="401" mass="42077">MTLVPTFLIMLSKAAPLLALVASAYAHGYLSSPMSRTGLNAQSGADTCPECTILEPVTAWPDLDAAVVGRSGPCGYNARVSVDYNQPGPRWGSQPVITYKTGDIVDVQWCLDANGDHGGMFTYRICQNQAIVDKLLTPGYLPTEAEKQAAEDCFKAGELKCTDVPGQTCGYNPDCQTGQACYRNDWFTCGGFNDGTRCRGVDNAPLNSCYTSIAGGYTVSSKIKIPNYTSNHTLLSFKWNSFQTPQVYLTCADIQITGTGSGGSPPPTSSKPPTTSSKPTSTATSTSTAVASGCATPVATVAVTFNSKTITSLGQTVKIAGSIAQLGSWNTASAPALSAGKYTSANPLWTTTISLPAGTSFEYKFIKVESSGSVTYESGANRAYTVPKGCASAVTVDSTWK</sequence>
<keyword evidence="2" id="KW-0479">Metal-binding</keyword>
<dbReference type="SMART" id="SM01065">
    <property type="entry name" value="CBM_2"/>
    <property type="match status" value="1"/>
</dbReference>
<dbReference type="Pfam" id="PF03067">
    <property type="entry name" value="LPMO_10"/>
    <property type="match status" value="1"/>
</dbReference>
<keyword evidence="4" id="KW-0186">Copper</keyword>
<accession>A0A3M7MBN5</accession>
<dbReference type="Gene3D" id="2.60.40.10">
    <property type="entry name" value="Immunoglobulins"/>
    <property type="match status" value="1"/>
</dbReference>
<evidence type="ECO:0000256" key="8">
    <source>
        <dbReference type="ARBA" id="ARBA00023326"/>
    </source>
</evidence>
<feature type="compositionally biased region" description="Low complexity" evidence="10">
    <location>
        <begin position="271"/>
        <end position="284"/>
    </location>
</feature>
<evidence type="ECO:0000259" key="12">
    <source>
        <dbReference type="PROSITE" id="PS51166"/>
    </source>
</evidence>
<comment type="cofactor">
    <cofactor evidence="1">
        <name>Cu(2+)</name>
        <dbReference type="ChEBI" id="CHEBI:29036"/>
    </cofactor>
</comment>
<evidence type="ECO:0000256" key="4">
    <source>
        <dbReference type="ARBA" id="ARBA00023008"/>
    </source>
</evidence>
<dbReference type="AlphaFoldDB" id="A0A3M7MBN5"/>
<dbReference type="FunFam" id="2.60.40.10:FF:000552">
    <property type="entry name" value="Related to glucoamylase"/>
    <property type="match status" value="1"/>
</dbReference>
<evidence type="ECO:0000256" key="11">
    <source>
        <dbReference type="SAM" id="SignalP"/>
    </source>
</evidence>
<dbReference type="PANTHER" id="PTHR36575">
    <property type="entry name" value="BINDING PROTEIN, PUTATIVE (AFU_ORTHOLOGUE AFUA_1G14430)-RELATED"/>
    <property type="match status" value="1"/>
</dbReference>
<evidence type="ECO:0000256" key="6">
    <source>
        <dbReference type="ARBA" id="ARBA00023180"/>
    </source>
</evidence>
<dbReference type="SUPFAM" id="SSF49452">
    <property type="entry name" value="Starch-binding domain-like"/>
    <property type="match status" value="1"/>
</dbReference>
<keyword evidence="3 11" id="KW-0732">Signal</keyword>
<dbReference type="GO" id="GO:0000272">
    <property type="term" value="P:polysaccharide catabolic process"/>
    <property type="evidence" value="ECO:0007669"/>
    <property type="project" value="UniProtKB-KW"/>
</dbReference>
<dbReference type="CDD" id="cd05811">
    <property type="entry name" value="CBM20_glucoamylase"/>
    <property type="match status" value="1"/>
</dbReference>
<evidence type="ECO:0000256" key="10">
    <source>
        <dbReference type="SAM" id="MobiDB-lite"/>
    </source>
</evidence>
<dbReference type="InterPro" id="IPR034836">
    <property type="entry name" value="CBM20_glucoamylase"/>
</dbReference>
<evidence type="ECO:0000256" key="7">
    <source>
        <dbReference type="ARBA" id="ARBA00023277"/>
    </source>
</evidence>
<feature type="signal peptide" evidence="11">
    <location>
        <begin position="1"/>
        <end position="26"/>
    </location>
</feature>
<dbReference type="InterPro" id="IPR013784">
    <property type="entry name" value="Carb-bd-like_fold"/>
</dbReference>
<feature type="chain" id="PRO_5018295419" evidence="11">
    <location>
        <begin position="27"/>
        <end position="401"/>
    </location>
</feature>
<dbReference type="InterPro" id="IPR013783">
    <property type="entry name" value="Ig-like_fold"/>
</dbReference>
<keyword evidence="7" id="KW-0119">Carbohydrate metabolism</keyword>
<name>A0A3M7MBN5_9PLEO</name>
<dbReference type="GO" id="GO:2001070">
    <property type="term" value="F:starch binding"/>
    <property type="evidence" value="ECO:0007669"/>
    <property type="project" value="InterPro"/>
</dbReference>
<keyword evidence="5" id="KW-1015">Disulfide bond</keyword>
<evidence type="ECO:0000256" key="9">
    <source>
        <dbReference type="ARBA" id="ARBA00034311"/>
    </source>
</evidence>
<dbReference type="Proteomes" id="UP000265663">
    <property type="component" value="Unassembled WGS sequence"/>
</dbReference>
<dbReference type="Pfam" id="PF00686">
    <property type="entry name" value="CBM_20"/>
    <property type="match status" value="1"/>
</dbReference>
<evidence type="ECO:0000313" key="13">
    <source>
        <dbReference type="EMBL" id="RMZ71858.1"/>
    </source>
</evidence>
<dbReference type="PROSITE" id="PS51166">
    <property type="entry name" value="CBM20"/>
    <property type="match status" value="1"/>
</dbReference>
<reference evidence="13 14" key="1">
    <citation type="journal article" date="2014" name="PLoS ONE">
        <title>De novo Genome Assembly of the Fungal Plant Pathogen Pyrenophora semeniperda.</title>
        <authorList>
            <person name="Soliai M.M."/>
            <person name="Meyer S.E."/>
            <person name="Udall J.A."/>
            <person name="Elzinga D.E."/>
            <person name="Hermansen R.A."/>
            <person name="Bodily P.M."/>
            <person name="Hart A.A."/>
            <person name="Coleman C.E."/>
        </authorList>
    </citation>
    <scope>NUCLEOTIDE SEQUENCE [LARGE SCALE GENOMIC DNA]</scope>
    <source>
        <strain evidence="13 14">CCB06</strain>
        <tissue evidence="13">Mycelium</tissue>
    </source>
</reference>
<dbReference type="GO" id="GO:0046872">
    <property type="term" value="F:metal ion binding"/>
    <property type="evidence" value="ECO:0007669"/>
    <property type="project" value="UniProtKB-KW"/>
</dbReference>
<dbReference type="OrthoDB" id="550577at2759"/>
<evidence type="ECO:0000256" key="1">
    <source>
        <dbReference type="ARBA" id="ARBA00001973"/>
    </source>
</evidence>
<evidence type="ECO:0000313" key="14">
    <source>
        <dbReference type="Proteomes" id="UP000265663"/>
    </source>
</evidence>
<evidence type="ECO:0000256" key="2">
    <source>
        <dbReference type="ARBA" id="ARBA00022723"/>
    </source>
</evidence>
<keyword evidence="14" id="KW-1185">Reference proteome</keyword>
<organism evidence="13 14">
    <name type="scientific">Pyrenophora seminiperda CCB06</name>
    <dbReference type="NCBI Taxonomy" id="1302712"/>
    <lineage>
        <taxon>Eukaryota</taxon>
        <taxon>Fungi</taxon>
        <taxon>Dikarya</taxon>
        <taxon>Ascomycota</taxon>
        <taxon>Pezizomycotina</taxon>
        <taxon>Dothideomycetes</taxon>
        <taxon>Pleosporomycetidae</taxon>
        <taxon>Pleosporales</taxon>
        <taxon>Pleosporineae</taxon>
        <taxon>Pleosporaceae</taxon>
        <taxon>Pyrenophora</taxon>
    </lineage>
</organism>
<dbReference type="EMBL" id="KE747828">
    <property type="protein sequence ID" value="RMZ71858.1"/>
    <property type="molecule type" value="Genomic_DNA"/>
</dbReference>
<keyword evidence="6" id="KW-0325">Glycoprotein</keyword>
<protein>
    <submittedName>
        <fullName evidence="13">Starch binding domain-containing</fullName>
    </submittedName>
</protein>